<comment type="caution">
    <text evidence="1">The sequence shown here is derived from an EMBL/GenBank/DDBJ whole genome shotgun (WGS) entry which is preliminary data.</text>
</comment>
<accession>A0A843X6Z7</accession>
<gene>
    <name evidence="1" type="ORF">Taro_045962</name>
</gene>
<dbReference type="EMBL" id="NMUH01005539">
    <property type="protein sequence ID" value="MQM13040.1"/>
    <property type="molecule type" value="Genomic_DNA"/>
</dbReference>
<evidence type="ECO:0000313" key="2">
    <source>
        <dbReference type="Proteomes" id="UP000652761"/>
    </source>
</evidence>
<proteinExistence type="predicted"/>
<reference evidence="1" key="1">
    <citation type="submission" date="2017-07" db="EMBL/GenBank/DDBJ databases">
        <title>Taro Niue Genome Assembly and Annotation.</title>
        <authorList>
            <person name="Atibalentja N."/>
            <person name="Keating K."/>
            <person name="Fields C.J."/>
        </authorList>
    </citation>
    <scope>NUCLEOTIDE SEQUENCE</scope>
    <source>
        <strain evidence="1">Niue_2</strain>
        <tissue evidence="1">Leaf</tissue>
    </source>
</reference>
<name>A0A843X6Z7_COLES</name>
<dbReference type="Proteomes" id="UP000652761">
    <property type="component" value="Unassembled WGS sequence"/>
</dbReference>
<evidence type="ECO:0000313" key="1">
    <source>
        <dbReference type="EMBL" id="MQM13040.1"/>
    </source>
</evidence>
<keyword evidence="2" id="KW-1185">Reference proteome</keyword>
<organism evidence="1 2">
    <name type="scientific">Colocasia esculenta</name>
    <name type="common">Wild taro</name>
    <name type="synonym">Arum esculentum</name>
    <dbReference type="NCBI Taxonomy" id="4460"/>
    <lineage>
        <taxon>Eukaryota</taxon>
        <taxon>Viridiplantae</taxon>
        <taxon>Streptophyta</taxon>
        <taxon>Embryophyta</taxon>
        <taxon>Tracheophyta</taxon>
        <taxon>Spermatophyta</taxon>
        <taxon>Magnoliopsida</taxon>
        <taxon>Liliopsida</taxon>
        <taxon>Araceae</taxon>
        <taxon>Aroideae</taxon>
        <taxon>Colocasieae</taxon>
        <taxon>Colocasia</taxon>
    </lineage>
</organism>
<sequence length="198" mass="22458">MGCVDTLSQTGKTASLGRCRHTVEYYKTSLLGEASSVDTIWSSVDTLSRLVDRVLWELCLVSTLLDLVSTPLDHFFIFCLRAWSIVSTPVWERCFMASNSSTMGAMDAEMMENREEGDTDGMEEGRRWSSCHFQRFLFEFLVEQVDLSLTGVDTIVTDSTFLWTCVDLLDLEIGLKKHKGSKNREENSLCRQKISGRL</sequence>
<dbReference type="AlphaFoldDB" id="A0A843X6Z7"/>
<protein>
    <submittedName>
        <fullName evidence="1">Uncharacterized protein</fullName>
    </submittedName>
</protein>